<keyword evidence="1" id="KW-0472">Membrane</keyword>
<accession>V9W799</accession>
<keyword evidence="1" id="KW-1133">Transmembrane helix</keyword>
<dbReference type="Proteomes" id="UP000029431">
    <property type="component" value="Chromosome"/>
</dbReference>
<keyword evidence="1" id="KW-0812">Transmembrane</keyword>
<evidence type="ECO:0000256" key="1">
    <source>
        <dbReference type="SAM" id="Phobius"/>
    </source>
</evidence>
<dbReference type="HOGENOM" id="CLU_149314_0_0_9"/>
<reference evidence="2 3" key="1">
    <citation type="journal article" date="2014" name="PLoS ONE">
        <title>How to Kill the Honey Bee Larva: Genomic Potential and Virulence Mechanisms of Paenibacillus larvae.</title>
        <authorList>
            <person name="Djukic M."/>
            <person name="Brzuszkiewicz E."/>
            <person name="Funfhaus A."/>
            <person name="Voss J."/>
            <person name="Gollnow K."/>
            <person name="Poppinga L."/>
            <person name="Liesegang H."/>
            <person name="Garcia-Gonzalez E."/>
            <person name="Genersch E."/>
            <person name="Daniel R."/>
        </authorList>
    </citation>
    <scope>NUCLEOTIDE SEQUENCE [LARGE SCALE GENOMIC DNA]</scope>
    <source>
        <strain evidence="2 3">DSM 25430</strain>
    </source>
</reference>
<dbReference type="EMBL" id="CP003355">
    <property type="protein sequence ID" value="AHD06023.1"/>
    <property type="molecule type" value="Genomic_DNA"/>
</dbReference>
<organism evidence="2 3">
    <name type="scientific">Paenibacillus larvae subsp. larvae DSM 25430</name>
    <dbReference type="NCBI Taxonomy" id="697284"/>
    <lineage>
        <taxon>Bacteria</taxon>
        <taxon>Bacillati</taxon>
        <taxon>Bacillota</taxon>
        <taxon>Bacilli</taxon>
        <taxon>Bacillales</taxon>
        <taxon>Paenibacillaceae</taxon>
        <taxon>Paenibacillus</taxon>
    </lineage>
</organism>
<evidence type="ECO:0000313" key="3">
    <source>
        <dbReference type="Proteomes" id="UP000029431"/>
    </source>
</evidence>
<keyword evidence="3" id="KW-1185">Reference proteome</keyword>
<protein>
    <submittedName>
        <fullName evidence="2">Uncharacterized protein</fullName>
    </submittedName>
</protein>
<evidence type="ECO:0000313" key="2">
    <source>
        <dbReference type="EMBL" id="AHD06023.1"/>
    </source>
</evidence>
<proteinExistence type="predicted"/>
<sequence length="94" mass="9797">MRVQLEATVAISAFVNVPSCVIIIFCIDGICFIVIACLPVIPGVLSTNLITATASHFNPPNPGFLSYQAFVNVTGIASATRVGPESFNALAVSD</sequence>
<name>V9W799_9BACL</name>
<feature type="transmembrane region" description="Helical" evidence="1">
    <location>
        <begin position="20"/>
        <end position="41"/>
    </location>
</feature>
<dbReference type="KEGG" id="plv:ERIC2_c22310"/>
<gene>
    <name evidence="2" type="ORF">ERIC2_c22310</name>
</gene>
<dbReference type="AlphaFoldDB" id="V9W799"/>